<organism evidence="2 3">
    <name type="scientific">Xanthomonas oryzae pv. oryzae (strain PXO99A)</name>
    <dbReference type="NCBI Taxonomy" id="360094"/>
    <lineage>
        <taxon>Bacteria</taxon>
        <taxon>Pseudomonadati</taxon>
        <taxon>Pseudomonadota</taxon>
        <taxon>Gammaproteobacteria</taxon>
        <taxon>Lysobacterales</taxon>
        <taxon>Lysobacteraceae</taxon>
        <taxon>Xanthomonas</taxon>
    </lineage>
</organism>
<dbReference type="HOGENOM" id="CLU_3086238_0_0_6"/>
<evidence type="ECO:0000313" key="3">
    <source>
        <dbReference type="Proteomes" id="UP000001740"/>
    </source>
</evidence>
<dbReference type="AlphaFoldDB" id="A0A0K0GFM4"/>
<evidence type="ECO:0000256" key="1">
    <source>
        <dbReference type="SAM" id="MobiDB-lite"/>
    </source>
</evidence>
<gene>
    <name evidence="2" type="ordered locus">PXO_05806</name>
</gene>
<evidence type="ECO:0000313" key="2">
    <source>
        <dbReference type="EMBL" id="ACD56977.1"/>
    </source>
</evidence>
<dbReference type="EMBL" id="CP000967">
    <property type="protein sequence ID" value="ACD56977.1"/>
    <property type="molecule type" value="Genomic_DNA"/>
</dbReference>
<name>A0A0K0GFM4_XANOP</name>
<sequence length="52" mass="5673">MPAGDSSSPHTGIHHAALALRWTWVTLRACPSAGSRDRAARVAAAHRRTRER</sequence>
<dbReference type="KEGG" id="xop:PXO_05806"/>
<proteinExistence type="predicted"/>
<dbReference type="Proteomes" id="UP000001740">
    <property type="component" value="Chromosome"/>
</dbReference>
<feature type="region of interest" description="Disordered" evidence="1">
    <location>
        <begin position="33"/>
        <end position="52"/>
    </location>
</feature>
<reference evidence="2 3" key="1">
    <citation type="journal article" date="2008" name="BMC Genomics">
        <title>Genome sequence and rapid evolution of the rice pathogen Xanthomonas oryzae pv. oryzae PXO99A.</title>
        <authorList>
            <person name="Salzberg S.L."/>
            <person name="Sommer D.D."/>
            <person name="Schatz M.C."/>
            <person name="Phillippy A.M."/>
            <person name="Rabinowicz P.D."/>
            <person name="Tsuge S."/>
            <person name="Furutani A."/>
            <person name="Ochiai H."/>
            <person name="Delcher A.L."/>
            <person name="Kelley D."/>
            <person name="Madupu R."/>
            <person name="Puiu D."/>
            <person name="Radune D."/>
            <person name="Shumway M."/>
            <person name="Trapnell C."/>
            <person name="Aparna G."/>
            <person name="Jha G."/>
            <person name="Pandey A."/>
            <person name="Patil P.B."/>
            <person name="Ishihara H."/>
            <person name="Meyer D.F."/>
            <person name="Szurek B."/>
            <person name="Verdier V."/>
            <person name="Koebnik R."/>
            <person name="Dow J.M."/>
            <person name="Ryan R.P."/>
            <person name="Hirata H."/>
            <person name="Tsuyumu S."/>
            <person name="Won Lee S."/>
            <person name="Seo Y.S."/>
            <person name="Sriariyanum M."/>
            <person name="Ronald P.C."/>
            <person name="Sonti R.V."/>
            <person name="Van Sluys M.A."/>
            <person name="Leach J.E."/>
            <person name="White F.F."/>
            <person name="Bogdanove A.J."/>
        </authorList>
    </citation>
    <scope>NUCLEOTIDE SEQUENCE [LARGE SCALE GENOMIC DNA]</scope>
    <source>
        <strain evidence="2 3">PXO99A</strain>
    </source>
</reference>
<protein>
    <submittedName>
        <fullName evidence="2">Uncharacterized protein</fullName>
    </submittedName>
</protein>
<accession>A0A0K0GFM4</accession>